<dbReference type="Proteomes" id="UP000054495">
    <property type="component" value="Unassembled WGS sequence"/>
</dbReference>
<dbReference type="InterPro" id="IPR027859">
    <property type="entry name" value="KATNIP_dom"/>
</dbReference>
<dbReference type="PANTHER" id="PTHR21534">
    <property type="entry name" value="KATANIN-INTERACTING PROTEIN"/>
    <property type="match status" value="1"/>
</dbReference>
<accession>A0A0D6M407</accession>
<evidence type="ECO:0000313" key="3">
    <source>
        <dbReference type="Proteomes" id="UP000054495"/>
    </source>
</evidence>
<organism evidence="2 3">
    <name type="scientific">Ancylostoma ceylanicum</name>
    <dbReference type="NCBI Taxonomy" id="53326"/>
    <lineage>
        <taxon>Eukaryota</taxon>
        <taxon>Metazoa</taxon>
        <taxon>Ecdysozoa</taxon>
        <taxon>Nematoda</taxon>
        <taxon>Chromadorea</taxon>
        <taxon>Rhabditida</taxon>
        <taxon>Rhabditina</taxon>
        <taxon>Rhabditomorpha</taxon>
        <taxon>Strongyloidea</taxon>
        <taxon>Ancylostomatidae</taxon>
        <taxon>Ancylostomatinae</taxon>
        <taxon>Ancylostoma</taxon>
    </lineage>
</organism>
<dbReference type="PANTHER" id="PTHR21534:SF0">
    <property type="entry name" value="KATANIN-INTERACTING PROTEIN"/>
    <property type="match status" value="1"/>
</dbReference>
<feature type="domain" description="KATNIP" evidence="1">
    <location>
        <begin position="271"/>
        <end position="313"/>
    </location>
</feature>
<proteinExistence type="predicted"/>
<keyword evidence="3" id="KW-1185">Reference proteome</keyword>
<gene>
    <name evidence="2" type="ORF">ANCCEY_02032</name>
</gene>
<dbReference type="EMBL" id="KE124804">
    <property type="protein sequence ID" value="EPB78855.1"/>
    <property type="molecule type" value="Genomic_DNA"/>
</dbReference>
<evidence type="ECO:0000313" key="2">
    <source>
        <dbReference type="EMBL" id="EPB78855.1"/>
    </source>
</evidence>
<evidence type="ECO:0000259" key="1">
    <source>
        <dbReference type="Pfam" id="PF14652"/>
    </source>
</evidence>
<dbReference type="Pfam" id="PF14652">
    <property type="entry name" value="DUF4457"/>
    <property type="match status" value="2"/>
</dbReference>
<reference evidence="2 3" key="1">
    <citation type="submission" date="2013-05" db="EMBL/GenBank/DDBJ databases">
        <title>Draft genome of the parasitic nematode Anyclostoma ceylanicum.</title>
        <authorList>
            <person name="Mitreva M."/>
        </authorList>
    </citation>
    <scope>NUCLEOTIDE SEQUENCE [LARGE SCALE GENOMIC DNA]</scope>
</reference>
<name>A0A0D6M407_9BILA</name>
<feature type="domain" description="KATNIP" evidence="1">
    <location>
        <begin position="12"/>
        <end position="60"/>
    </location>
</feature>
<sequence length="340" mass="37770">MYYELCEMGLSEIPELPSGQILRLELLSNWGDDTFVGLNAVEIFTEDGKRPEVAKISSNASRSVGNVESIFVESFTCTDKGKMWRAELQLDRPIVIEITFSNNYSESRVHAQMGVRSLRAELDDVTIFAGEVDCAFADHESEPMGETILFTTDENILEAIAENDVCLITDIVRSPSSLDIAELALGLTPQRPVTRETSTSIQEKERPISAATPDIEDDDCPGRVKILHLELCENWGSPGLIGLSGLELLGHKNKIVDPDTLTITASSQGDPQKLLNGRNLTRSPDDMWLIPFDCKQHPTITINFHKPTNLTGMFGKSDHFGLSPTDSYIRHFLLELQLFS</sequence>
<protein>
    <recommendedName>
        <fullName evidence="1">KATNIP domain-containing protein</fullName>
    </recommendedName>
</protein>
<dbReference type="AlphaFoldDB" id="A0A0D6M407"/>
<dbReference type="InterPro" id="IPR026704">
    <property type="entry name" value="KATNIP"/>
</dbReference>